<feature type="transmembrane region" description="Helical" evidence="3">
    <location>
        <begin position="19"/>
        <end position="38"/>
    </location>
</feature>
<feature type="transmembrane region" description="Helical" evidence="3">
    <location>
        <begin position="44"/>
        <end position="63"/>
    </location>
</feature>
<reference evidence="5 6" key="1">
    <citation type="submission" date="2023-06" db="EMBL/GenBank/DDBJ databases">
        <title>Sporosarcina sp. nov., isolated from Korean traditional fermented seafood 'Jeotgal'.</title>
        <authorList>
            <person name="Yang A.I."/>
            <person name="Shin N.-R."/>
        </authorList>
    </citation>
    <scope>NUCLEOTIDE SEQUENCE [LARGE SCALE GENOMIC DNA]</scope>
    <source>
        <strain evidence="5 6">KCTC13119</strain>
    </source>
</reference>
<dbReference type="SMART" id="SM00283">
    <property type="entry name" value="MA"/>
    <property type="match status" value="1"/>
</dbReference>
<accession>A0ABU4G6P5</accession>
<dbReference type="Proteomes" id="UP001282284">
    <property type="component" value="Unassembled WGS sequence"/>
</dbReference>
<evidence type="ECO:0000259" key="4">
    <source>
        <dbReference type="PROSITE" id="PS50111"/>
    </source>
</evidence>
<protein>
    <submittedName>
        <fullName evidence="5">Methyl-accepting chemotaxis protein</fullName>
    </submittedName>
</protein>
<dbReference type="RefSeq" id="WP_317942518.1">
    <property type="nucleotide sequence ID" value="NZ_JAUBDI010000003.1"/>
</dbReference>
<dbReference type="Gene3D" id="1.10.287.950">
    <property type="entry name" value="Methyl-accepting chemotaxis protein"/>
    <property type="match status" value="1"/>
</dbReference>
<organism evidence="5 6">
    <name type="scientific">Sporosarcina saromensis</name>
    <dbReference type="NCBI Taxonomy" id="359365"/>
    <lineage>
        <taxon>Bacteria</taxon>
        <taxon>Bacillati</taxon>
        <taxon>Bacillota</taxon>
        <taxon>Bacilli</taxon>
        <taxon>Bacillales</taxon>
        <taxon>Caryophanaceae</taxon>
        <taxon>Sporosarcina</taxon>
    </lineage>
</organism>
<name>A0ABU4G6P5_9BACL</name>
<dbReference type="PANTHER" id="PTHR32089:SF112">
    <property type="entry name" value="LYSOZYME-LIKE PROTEIN-RELATED"/>
    <property type="match status" value="1"/>
</dbReference>
<feature type="transmembrane region" description="Helical" evidence="3">
    <location>
        <begin position="120"/>
        <end position="138"/>
    </location>
</feature>
<gene>
    <name evidence="5" type="ORF">QT711_05525</name>
</gene>
<feature type="transmembrane region" description="Helical" evidence="3">
    <location>
        <begin position="144"/>
        <end position="164"/>
    </location>
</feature>
<evidence type="ECO:0000256" key="2">
    <source>
        <dbReference type="PROSITE-ProRule" id="PRU00284"/>
    </source>
</evidence>
<feature type="domain" description="Methyl-accepting transducer" evidence="4">
    <location>
        <begin position="212"/>
        <end position="452"/>
    </location>
</feature>
<keyword evidence="3" id="KW-0812">Transmembrane</keyword>
<keyword evidence="3" id="KW-1133">Transmembrane helix</keyword>
<evidence type="ECO:0000256" key="1">
    <source>
        <dbReference type="ARBA" id="ARBA00023224"/>
    </source>
</evidence>
<dbReference type="InterPro" id="IPR004089">
    <property type="entry name" value="MCPsignal_dom"/>
</dbReference>
<comment type="caution">
    <text evidence="5">The sequence shown here is derived from an EMBL/GenBank/DDBJ whole genome shotgun (WGS) entry which is preliminary data.</text>
</comment>
<dbReference type="PROSITE" id="PS50111">
    <property type="entry name" value="CHEMOTAXIS_TRANSDUC_2"/>
    <property type="match status" value="1"/>
</dbReference>
<evidence type="ECO:0000313" key="5">
    <source>
        <dbReference type="EMBL" id="MDW0112635.1"/>
    </source>
</evidence>
<proteinExistence type="predicted"/>
<evidence type="ECO:0000256" key="3">
    <source>
        <dbReference type="SAM" id="Phobius"/>
    </source>
</evidence>
<keyword evidence="3" id="KW-0472">Membrane</keyword>
<dbReference type="PANTHER" id="PTHR32089">
    <property type="entry name" value="METHYL-ACCEPTING CHEMOTAXIS PROTEIN MCPB"/>
    <property type="match status" value="1"/>
</dbReference>
<keyword evidence="6" id="KW-1185">Reference proteome</keyword>
<keyword evidence="1 2" id="KW-0807">Transducer</keyword>
<evidence type="ECO:0000313" key="6">
    <source>
        <dbReference type="Proteomes" id="UP001282284"/>
    </source>
</evidence>
<dbReference type="EMBL" id="JAUBDI010000003">
    <property type="protein sequence ID" value="MDW0112635.1"/>
    <property type="molecule type" value="Genomic_DNA"/>
</dbReference>
<dbReference type="SUPFAM" id="SSF58104">
    <property type="entry name" value="Methyl-accepting chemotaxis protein (MCP) signaling domain"/>
    <property type="match status" value="1"/>
</dbReference>
<dbReference type="Pfam" id="PF00015">
    <property type="entry name" value="MCPsignal"/>
    <property type="match status" value="1"/>
</dbReference>
<feature type="transmembrane region" description="Helical" evidence="3">
    <location>
        <begin position="72"/>
        <end position="90"/>
    </location>
</feature>
<sequence length="493" mass="54212">METANVDHMIQQQFAKKNFILFVTLGGSSLLGTIFYFLTGQDTMKTLSMTIPLVMSILLYGFALKVYWVERLFPWLLIGLSTFAALFNGIVGDPSIATAGIAFFIAGIASVHASMRIMSYGFILSLSIMFVFLTKYPYQEQISTSKGAILLPLVLMAIGLLVQIKQTKKLEHKVHLFTEQQAERVATEEQKHRSLTMEVEQVAADLESIGHTASRHHASQKELLTIMNSIAVGVEQEAEQIGRIAQHAKRAKTDVANMRVETRAMYDEAVAIRTASDDVVELMRTVQNGMTEVDRLLVELDRAFHVLSANIEQTNGLAKAIAAITDQTNLLALNASIEAARAGIHGKGFAVVAGEIRKLAHMTAGTLDEINQNLSDVNKMNATSQQTLAASSDSLKAQGVLTSEAEHKIQQMHSVLDQFHVQFQQFDVKMKVITDETSDIGEMTINFADLLAQSSASLEEVNATVHTAVEDNEQIISTLEGTMKRTKALVTIR</sequence>